<dbReference type="Proteomes" id="UP000467249">
    <property type="component" value="Chromosome"/>
</dbReference>
<dbReference type="Pfam" id="PF11887">
    <property type="entry name" value="Mce4_CUP1"/>
    <property type="match status" value="1"/>
</dbReference>
<dbReference type="InterPro" id="IPR024516">
    <property type="entry name" value="Mce_C"/>
</dbReference>
<feature type="compositionally biased region" description="Low complexity" evidence="1">
    <location>
        <begin position="427"/>
        <end position="438"/>
    </location>
</feature>
<name>A0A6N4W1L5_9MYCO</name>
<dbReference type="RefSeq" id="WP_163802423.1">
    <property type="nucleotide sequence ID" value="NZ_AP022620.1"/>
</dbReference>
<dbReference type="GO" id="GO:0005576">
    <property type="term" value="C:extracellular region"/>
    <property type="evidence" value="ECO:0007669"/>
    <property type="project" value="TreeGrafter"/>
</dbReference>
<reference evidence="4 5" key="1">
    <citation type="journal article" date="2019" name="Emerg. Microbes Infect.">
        <title>Comprehensive subspecies identification of 175 nontuberculous mycobacteria species based on 7547 genomic profiles.</title>
        <authorList>
            <person name="Matsumoto Y."/>
            <person name="Kinjo T."/>
            <person name="Motooka D."/>
            <person name="Nabeya D."/>
            <person name="Jung N."/>
            <person name="Uechi K."/>
            <person name="Horii T."/>
            <person name="Iida T."/>
            <person name="Fujita J."/>
            <person name="Nakamura S."/>
        </authorList>
    </citation>
    <scope>NUCLEOTIDE SEQUENCE [LARGE SCALE GENOMIC DNA]</scope>
    <source>
        <strain evidence="4 5">JCM 30275</strain>
    </source>
</reference>
<evidence type="ECO:0000256" key="1">
    <source>
        <dbReference type="SAM" id="MobiDB-lite"/>
    </source>
</evidence>
<dbReference type="InterPro" id="IPR052336">
    <property type="entry name" value="MlaD_Phospholipid_Transporter"/>
</dbReference>
<dbReference type="EMBL" id="AP022620">
    <property type="protein sequence ID" value="BBZ74869.1"/>
    <property type="molecule type" value="Genomic_DNA"/>
</dbReference>
<dbReference type="PANTHER" id="PTHR33371">
    <property type="entry name" value="INTERMEMBRANE PHOSPHOLIPID TRANSPORT SYSTEM BINDING PROTEIN MLAD-RELATED"/>
    <property type="match status" value="1"/>
</dbReference>
<dbReference type="AlphaFoldDB" id="A0A6N4W1L5"/>
<feature type="domain" description="Mammalian cell entry C-terminal" evidence="3">
    <location>
        <begin position="116"/>
        <end position="304"/>
    </location>
</feature>
<dbReference type="KEGG" id="many:MANY_02060"/>
<evidence type="ECO:0000313" key="5">
    <source>
        <dbReference type="Proteomes" id="UP000467249"/>
    </source>
</evidence>
<gene>
    <name evidence="4" type="primary">mce3D_1</name>
    <name evidence="4" type="ORF">MANY_02060</name>
</gene>
<evidence type="ECO:0000313" key="4">
    <source>
        <dbReference type="EMBL" id="BBZ74869.1"/>
    </source>
</evidence>
<evidence type="ECO:0000259" key="3">
    <source>
        <dbReference type="Pfam" id="PF11887"/>
    </source>
</evidence>
<dbReference type="Pfam" id="PF02470">
    <property type="entry name" value="MlaD"/>
    <property type="match status" value="1"/>
</dbReference>
<keyword evidence="5" id="KW-1185">Reference proteome</keyword>
<dbReference type="NCBIfam" id="TIGR00996">
    <property type="entry name" value="Mtu_fam_mce"/>
    <property type="match status" value="1"/>
</dbReference>
<feature type="compositionally biased region" description="Low complexity" evidence="1">
    <location>
        <begin position="396"/>
        <end position="405"/>
    </location>
</feature>
<dbReference type="InterPro" id="IPR003399">
    <property type="entry name" value="Mce/MlaD"/>
</dbReference>
<protein>
    <submittedName>
        <fullName evidence="4">Mce family protein Mce3D</fullName>
    </submittedName>
</protein>
<sequence>MKTLRRPRLALAIVLTLTMLAGVVLVVRALDHVGRNEVVAYFENSNALFPGDDVRILGVPVGRVAAVEPQPDGVKVSFWYDSNYKVPADAKAAILSPMLVTGRAIQLTPVYTGGPTLKDGAVIARDRTAVPVEWDEVRTQLKRLTELLAPTKPGGVSTLGAFIDTTADNLRGQGGNIRETIVKLSQAMSIVGDHSSDIFDTFRNLSILVSALRGSSDLLTQLNNNLDSVTAALASDPGKIGNAFVQMNSVIGDVKRFADENSGTIGTSFDKLASISAALNDSLDDIKQTFHIAPSTVQNFDNIYEASNGSFTGALAVNNFANPISFICGAIQAASRLGAEQSSKLCVQYLAPIIKNRQYNFPPIGEDLLVGAQARPNEVTYSEDWMRPDYVPPAAPAAATPDATPMGPSLPAETPPAQQTDPTTGIAGMMAPPAGGGS</sequence>
<feature type="domain" description="Mce/MlaD" evidence="2">
    <location>
        <begin position="36"/>
        <end position="109"/>
    </location>
</feature>
<proteinExistence type="predicted"/>
<dbReference type="InterPro" id="IPR005693">
    <property type="entry name" value="Mce"/>
</dbReference>
<evidence type="ECO:0000259" key="2">
    <source>
        <dbReference type="Pfam" id="PF02470"/>
    </source>
</evidence>
<feature type="region of interest" description="Disordered" evidence="1">
    <location>
        <begin position="392"/>
        <end position="438"/>
    </location>
</feature>
<dbReference type="PANTHER" id="PTHR33371:SF4">
    <property type="entry name" value="INTERMEMBRANE PHOSPHOLIPID TRANSPORT SYSTEM BINDING PROTEIN MLAD"/>
    <property type="match status" value="1"/>
</dbReference>
<accession>A0A6N4W1L5</accession>
<organism evidence="4 5">
    <name type="scientific">Mycolicibacterium anyangense</name>
    <dbReference type="NCBI Taxonomy" id="1431246"/>
    <lineage>
        <taxon>Bacteria</taxon>
        <taxon>Bacillati</taxon>
        <taxon>Actinomycetota</taxon>
        <taxon>Actinomycetes</taxon>
        <taxon>Mycobacteriales</taxon>
        <taxon>Mycobacteriaceae</taxon>
        <taxon>Mycolicibacterium</taxon>
    </lineage>
</organism>